<evidence type="ECO:0000313" key="7">
    <source>
        <dbReference type="EMBL" id="THH27163.1"/>
    </source>
</evidence>
<dbReference type="PROSITE" id="PS50089">
    <property type="entry name" value="ZF_RING_2"/>
    <property type="match status" value="1"/>
</dbReference>
<comment type="caution">
    <text evidence="7">The sequence shown here is derived from an EMBL/GenBank/DDBJ whole genome shotgun (WGS) entry which is preliminary data.</text>
</comment>
<dbReference type="OrthoDB" id="6270329at2759"/>
<evidence type="ECO:0000256" key="2">
    <source>
        <dbReference type="ARBA" id="ARBA00022771"/>
    </source>
</evidence>
<evidence type="ECO:0000256" key="5">
    <source>
        <dbReference type="SAM" id="Coils"/>
    </source>
</evidence>
<dbReference type="EMBL" id="SGPM01000275">
    <property type="protein sequence ID" value="THH27163.1"/>
    <property type="molecule type" value="Genomic_DNA"/>
</dbReference>
<proteinExistence type="predicted"/>
<protein>
    <recommendedName>
        <fullName evidence="6">RING-type domain-containing protein</fullName>
    </recommendedName>
</protein>
<feature type="domain" description="RING-type" evidence="6">
    <location>
        <begin position="4"/>
        <end position="48"/>
    </location>
</feature>
<keyword evidence="1" id="KW-0479">Metal-binding</keyword>
<dbReference type="AlphaFoldDB" id="A0A4V3XHY4"/>
<dbReference type="Gene3D" id="3.30.40.10">
    <property type="entry name" value="Zinc/RING finger domain, C3HC4 (zinc finger)"/>
    <property type="match status" value="1"/>
</dbReference>
<keyword evidence="2 4" id="KW-0863">Zinc-finger</keyword>
<gene>
    <name evidence="7" type="ORF">EUX98_g7037</name>
</gene>
<organism evidence="7 8">
    <name type="scientific">Antrodiella citrinella</name>
    <dbReference type="NCBI Taxonomy" id="2447956"/>
    <lineage>
        <taxon>Eukaryota</taxon>
        <taxon>Fungi</taxon>
        <taxon>Dikarya</taxon>
        <taxon>Basidiomycota</taxon>
        <taxon>Agaricomycotina</taxon>
        <taxon>Agaricomycetes</taxon>
        <taxon>Polyporales</taxon>
        <taxon>Steccherinaceae</taxon>
        <taxon>Antrodiella</taxon>
    </lineage>
</organism>
<dbReference type="PROSITE" id="PS00518">
    <property type="entry name" value="ZF_RING_1"/>
    <property type="match status" value="1"/>
</dbReference>
<sequence length="176" mass="19804">MPTCVICLEVLKNPAALPCGHVFCFECIVKLVRTVQPYVHNHFCPTCRQQYTITLANPTLVPPHLRLHVTSSIRRLCLDYSIPKPKQTSAFAKDAAEEPLAAECARLRAENASLKVCCDVWSKRARLHAGTTLGLIGLVRLSKDSAVRTSVEKEELEKKYQSLKRNIEEIEYVFPV</sequence>
<dbReference type="InterPro" id="IPR013083">
    <property type="entry name" value="Znf_RING/FYVE/PHD"/>
</dbReference>
<accession>A0A4V3XHY4</accession>
<feature type="coiled-coil region" evidence="5">
    <location>
        <begin position="146"/>
        <end position="173"/>
    </location>
</feature>
<keyword evidence="8" id="KW-1185">Reference proteome</keyword>
<reference evidence="7 8" key="1">
    <citation type="submission" date="2019-02" db="EMBL/GenBank/DDBJ databases">
        <title>Genome sequencing of the rare red list fungi Antrodiella citrinella (Flaviporus citrinellus).</title>
        <authorList>
            <person name="Buettner E."/>
            <person name="Kellner H."/>
        </authorList>
    </citation>
    <scope>NUCLEOTIDE SEQUENCE [LARGE SCALE GENOMIC DNA]</scope>
    <source>
        <strain evidence="7 8">DSM 108506</strain>
    </source>
</reference>
<evidence type="ECO:0000256" key="4">
    <source>
        <dbReference type="PROSITE-ProRule" id="PRU00175"/>
    </source>
</evidence>
<evidence type="ECO:0000256" key="3">
    <source>
        <dbReference type="ARBA" id="ARBA00022833"/>
    </source>
</evidence>
<evidence type="ECO:0000256" key="1">
    <source>
        <dbReference type="ARBA" id="ARBA00022723"/>
    </source>
</evidence>
<dbReference type="Pfam" id="PF13445">
    <property type="entry name" value="zf-RING_UBOX"/>
    <property type="match status" value="1"/>
</dbReference>
<dbReference type="Proteomes" id="UP000308730">
    <property type="component" value="Unassembled WGS sequence"/>
</dbReference>
<keyword evidence="3" id="KW-0862">Zinc</keyword>
<dbReference type="InterPro" id="IPR001841">
    <property type="entry name" value="Znf_RING"/>
</dbReference>
<evidence type="ECO:0000313" key="8">
    <source>
        <dbReference type="Proteomes" id="UP000308730"/>
    </source>
</evidence>
<dbReference type="SUPFAM" id="SSF57850">
    <property type="entry name" value="RING/U-box"/>
    <property type="match status" value="1"/>
</dbReference>
<keyword evidence="5" id="KW-0175">Coiled coil</keyword>
<dbReference type="InterPro" id="IPR027370">
    <property type="entry name" value="Znf-RING_euk"/>
</dbReference>
<name>A0A4V3XHY4_9APHY</name>
<dbReference type="GO" id="GO:0008270">
    <property type="term" value="F:zinc ion binding"/>
    <property type="evidence" value="ECO:0007669"/>
    <property type="project" value="UniProtKB-KW"/>
</dbReference>
<dbReference type="SMART" id="SM00184">
    <property type="entry name" value="RING"/>
    <property type="match status" value="1"/>
</dbReference>
<dbReference type="InterPro" id="IPR017907">
    <property type="entry name" value="Znf_RING_CS"/>
</dbReference>
<evidence type="ECO:0000259" key="6">
    <source>
        <dbReference type="PROSITE" id="PS50089"/>
    </source>
</evidence>